<dbReference type="RefSeq" id="WP_124077268.1">
    <property type="nucleotide sequence ID" value="NZ_UWPJ01000005.1"/>
</dbReference>
<sequence>MERTIPQTQEMFDAYGRLNGDNDILHYDDDYARERGFRGTLGHGLMYLGYVADLAARKYGKDWHYRGEISVKFIAPVCPGDELKVSIDDDGQAQCESQFGKTLVGYAKLV</sequence>
<dbReference type="InterPro" id="IPR029069">
    <property type="entry name" value="HotDog_dom_sf"/>
</dbReference>
<dbReference type="Gene3D" id="3.10.129.10">
    <property type="entry name" value="Hotdog Thioesterase"/>
    <property type="match status" value="1"/>
</dbReference>
<dbReference type="OrthoDB" id="8638517at2"/>
<dbReference type="Pfam" id="PF01575">
    <property type="entry name" value="MaoC_dehydratas"/>
    <property type="match status" value="1"/>
</dbReference>
<dbReference type="Proteomes" id="UP000277294">
    <property type="component" value="Unassembled WGS sequence"/>
</dbReference>
<dbReference type="CDD" id="cd03441">
    <property type="entry name" value="R_hydratase_like"/>
    <property type="match status" value="1"/>
</dbReference>
<name>A0A3P4AXB0_9BURK</name>
<dbReference type="EMBL" id="UWPJ01000005">
    <property type="protein sequence ID" value="VCU68030.1"/>
    <property type="molecule type" value="Genomic_DNA"/>
</dbReference>
<accession>A0A3P4AXB0</accession>
<evidence type="ECO:0000313" key="2">
    <source>
        <dbReference type="EMBL" id="VCU68030.1"/>
    </source>
</evidence>
<evidence type="ECO:0000313" key="3">
    <source>
        <dbReference type="Proteomes" id="UP000277294"/>
    </source>
</evidence>
<keyword evidence="3" id="KW-1185">Reference proteome</keyword>
<organism evidence="2 3">
    <name type="scientific">Pigmentiphaga humi</name>
    <dbReference type="NCBI Taxonomy" id="2478468"/>
    <lineage>
        <taxon>Bacteria</taxon>
        <taxon>Pseudomonadati</taxon>
        <taxon>Pseudomonadota</taxon>
        <taxon>Betaproteobacteria</taxon>
        <taxon>Burkholderiales</taxon>
        <taxon>Alcaligenaceae</taxon>
        <taxon>Pigmentiphaga</taxon>
    </lineage>
</organism>
<protein>
    <submittedName>
        <fullName evidence="2">MaoC like domain protein</fullName>
    </submittedName>
</protein>
<feature type="domain" description="MaoC-like" evidence="1">
    <location>
        <begin position="2"/>
        <end position="96"/>
    </location>
</feature>
<proteinExistence type="predicted"/>
<dbReference type="AlphaFoldDB" id="A0A3P4AXB0"/>
<reference evidence="2 3" key="1">
    <citation type="submission" date="2018-10" db="EMBL/GenBank/DDBJ databases">
        <authorList>
            <person name="Criscuolo A."/>
        </authorList>
    </citation>
    <scope>NUCLEOTIDE SEQUENCE [LARGE SCALE GENOMIC DNA]</scope>
    <source>
        <strain evidence="2">DnA1</strain>
    </source>
</reference>
<evidence type="ECO:0000259" key="1">
    <source>
        <dbReference type="Pfam" id="PF01575"/>
    </source>
</evidence>
<gene>
    <name evidence="2" type="ORF">PIGHUM_00077</name>
</gene>
<dbReference type="InterPro" id="IPR002539">
    <property type="entry name" value="MaoC-like_dom"/>
</dbReference>
<dbReference type="SUPFAM" id="SSF54637">
    <property type="entry name" value="Thioesterase/thiol ester dehydrase-isomerase"/>
    <property type="match status" value="1"/>
</dbReference>